<dbReference type="InterPro" id="IPR002110">
    <property type="entry name" value="Ankyrin_rpt"/>
</dbReference>
<reference evidence="1" key="1">
    <citation type="journal article" date="2021" name="Nat. Commun.">
        <title>Genetic determinants of endophytism in the Arabidopsis root mycobiome.</title>
        <authorList>
            <person name="Mesny F."/>
            <person name="Miyauchi S."/>
            <person name="Thiergart T."/>
            <person name="Pickel B."/>
            <person name="Atanasova L."/>
            <person name="Karlsson M."/>
            <person name="Huettel B."/>
            <person name="Barry K.W."/>
            <person name="Haridas S."/>
            <person name="Chen C."/>
            <person name="Bauer D."/>
            <person name="Andreopoulos W."/>
            <person name="Pangilinan J."/>
            <person name="LaButti K."/>
            <person name="Riley R."/>
            <person name="Lipzen A."/>
            <person name="Clum A."/>
            <person name="Drula E."/>
            <person name="Henrissat B."/>
            <person name="Kohler A."/>
            <person name="Grigoriev I.V."/>
            <person name="Martin F.M."/>
            <person name="Hacquard S."/>
        </authorList>
    </citation>
    <scope>NUCLEOTIDE SEQUENCE</scope>
    <source>
        <strain evidence="1">MPI-CAGE-CH-0230</strain>
    </source>
</reference>
<dbReference type="Gene3D" id="1.25.40.20">
    <property type="entry name" value="Ankyrin repeat-containing domain"/>
    <property type="match status" value="1"/>
</dbReference>
<organism evidence="1 2">
    <name type="scientific">Microdochium trichocladiopsis</name>
    <dbReference type="NCBI Taxonomy" id="1682393"/>
    <lineage>
        <taxon>Eukaryota</taxon>
        <taxon>Fungi</taxon>
        <taxon>Dikarya</taxon>
        <taxon>Ascomycota</taxon>
        <taxon>Pezizomycotina</taxon>
        <taxon>Sordariomycetes</taxon>
        <taxon>Xylariomycetidae</taxon>
        <taxon>Xylariales</taxon>
        <taxon>Microdochiaceae</taxon>
        <taxon>Microdochium</taxon>
    </lineage>
</organism>
<sequence>MHLDAVRLLLQHGANANAQGGKYGTALQALCSSEEYHWDSDGVQSLELLVAHGADVSIRGGQYGSALRAAKFNNAGFVHFLLLHGATDSDMEEDGPCYDALNSDTEVD</sequence>
<evidence type="ECO:0008006" key="3">
    <source>
        <dbReference type="Google" id="ProtNLM"/>
    </source>
</evidence>
<accession>A0A9P9BK67</accession>
<keyword evidence="2" id="KW-1185">Reference proteome</keyword>
<dbReference type="EMBL" id="JAGTJQ010000010">
    <property type="protein sequence ID" value="KAH7020876.1"/>
    <property type="molecule type" value="Genomic_DNA"/>
</dbReference>
<comment type="caution">
    <text evidence="1">The sequence shown here is derived from an EMBL/GenBank/DDBJ whole genome shotgun (WGS) entry which is preliminary data.</text>
</comment>
<dbReference type="Proteomes" id="UP000756346">
    <property type="component" value="Unassembled WGS sequence"/>
</dbReference>
<dbReference type="Pfam" id="PF00023">
    <property type="entry name" value="Ank"/>
    <property type="match status" value="1"/>
</dbReference>
<evidence type="ECO:0000313" key="1">
    <source>
        <dbReference type="EMBL" id="KAH7020876.1"/>
    </source>
</evidence>
<dbReference type="AlphaFoldDB" id="A0A9P9BK67"/>
<dbReference type="GeneID" id="70188991"/>
<evidence type="ECO:0000313" key="2">
    <source>
        <dbReference type="Proteomes" id="UP000756346"/>
    </source>
</evidence>
<gene>
    <name evidence="1" type="ORF">B0I36DRAFT_367356</name>
</gene>
<protein>
    <recommendedName>
        <fullName evidence="3">Ankyrin repeat-containing domain protein</fullName>
    </recommendedName>
</protein>
<proteinExistence type="predicted"/>
<name>A0A9P9BK67_9PEZI</name>
<dbReference type="OrthoDB" id="426293at2759"/>
<dbReference type="RefSeq" id="XP_046007077.1">
    <property type="nucleotide sequence ID" value="XM_046159445.1"/>
</dbReference>
<dbReference type="InterPro" id="IPR036770">
    <property type="entry name" value="Ankyrin_rpt-contain_sf"/>
</dbReference>
<dbReference type="SUPFAM" id="SSF48403">
    <property type="entry name" value="Ankyrin repeat"/>
    <property type="match status" value="1"/>
</dbReference>